<evidence type="ECO:0000256" key="2">
    <source>
        <dbReference type="ARBA" id="ARBA00007466"/>
    </source>
</evidence>
<comment type="function">
    <text evidence="6">Involved in nucleolar processing of pre-18S ribosomal RNA. Has a role in the nuclear export of 40S pre-ribosomal subunit to the cytoplasm.</text>
</comment>
<dbReference type="Pfam" id="PF04147">
    <property type="entry name" value="Nop14"/>
    <property type="match status" value="1"/>
</dbReference>
<sequence length="285" mass="32655">MAKSSMRGSAPSNAKSKENMKTKKKKKNAKRLLRAPDAAAQKSVKPVKENPFESIWSRRKLDVMGKGRKGDGRRVGLARSRAVEKRKKTLLKDYERSRKSSMFVDKRIGENDDEMGEFDKGILRLQRERQLKLKKENKYNLPDGEEDDSGLQEAEMFSDMDDFQDEVPLDDDDDYADQAQKQSWVFPPLIDFPGCFCHFLAFRSALAICLLPQSFYVISHKPVIAVQFFGQQRVFLQFFTFWGLFCNLCNPSFGDGEVPLFNTWVWGSNPLWRAQGPKGSKSSSK</sequence>
<feature type="non-terminal residue" evidence="8">
    <location>
        <position position="285"/>
    </location>
</feature>
<comment type="similarity">
    <text evidence="2">Belongs to the NOP14 family.</text>
</comment>
<evidence type="ECO:0000313" key="9">
    <source>
        <dbReference type="Proteomes" id="UP000652761"/>
    </source>
</evidence>
<keyword evidence="4" id="KW-0698">rRNA processing</keyword>
<evidence type="ECO:0000256" key="6">
    <source>
        <dbReference type="ARBA" id="ARBA00024695"/>
    </source>
</evidence>
<evidence type="ECO:0000256" key="4">
    <source>
        <dbReference type="ARBA" id="ARBA00022552"/>
    </source>
</evidence>
<feature type="compositionally biased region" description="Polar residues" evidence="7">
    <location>
        <begin position="1"/>
        <end position="12"/>
    </location>
</feature>
<name>A0A843VS61_COLES</name>
<dbReference type="GO" id="GO:0030692">
    <property type="term" value="C:Noc4p-Nop14p complex"/>
    <property type="evidence" value="ECO:0007669"/>
    <property type="project" value="TreeGrafter"/>
</dbReference>
<dbReference type="GO" id="GO:0030490">
    <property type="term" value="P:maturation of SSU-rRNA"/>
    <property type="evidence" value="ECO:0007669"/>
    <property type="project" value="TreeGrafter"/>
</dbReference>
<proteinExistence type="inferred from homology"/>
<keyword evidence="9" id="KW-1185">Reference proteome</keyword>
<dbReference type="PANTHER" id="PTHR23183:SF0">
    <property type="entry name" value="NUCLEOLAR PROTEIN 14"/>
    <property type="match status" value="1"/>
</dbReference>
<dbReference type="Proteomes" id="UP000652761">
    <property type="component" value="Unassembled WGS sequence"/>
</dbReference>
<evidence type="ECO:0000256" key="1">
    <source>
        <dbReference type="ARBA" id="ARBA00004604"/>
    </source>
</evidence>
<evidence type="ECO:0000313" key="8">
    <source>
        <dbReference type="EMBL" id="MQL95023.1"/>
    </source>
</evidence>
<evidence type="ECO:0000256" key="5">
    <source>
        <dbReference type="ARBA" id="ARBA00023242"/>
    </source>
</evidence>
<comment type="caution">
    <text evidence="8">The sequence shown here is derived from an EMBL/GenBank/DDBJ whole genome shotgun (WGS) entry which is preliminary data.</text>
</comment>
<accession>A0A843VS61</accession>
<evidence type="ECO:0000256" key="7">
    <source>
        <dbReference type="SAM" id="MobiDB-lite"/>
    </source>
</evidence>
<evidence type="ECO:0000256" key="3">
    <source>
        <dbReference type="ARBA" id="ARBA00022517"/>
    </source>
</evidence>
<keyword evidence="5" id="KW-0539">Nucleus</keyword>
<keyword evidence="3" id="KW-0690">Ribosome biogenesis</keyword>
<reference evidence="8" key="1">
    <citation type="submission" date="2017-07" db="EMBL/GenBank/DDBJ databases">
        <title>Taro Niue Genome Assembly and Annotation.</title>
        <authorList>
            <person name="Atibalentja N."/>
            <person name="Keating K."/>
            <person name="Fields C.J."/>
        </authorList>
    </citation>
    <scope>NUCLEOTIDE SEQUENCE</scope>
    <source>
        <strain evidence="8">Niue_2</strain>
        <tissue evidence="8">Leaf</tissue>
    </source>
</reference>
<dbReference type="PANTHER" id="PTHR23183">
    <property type="entry name" value="NOP14"/>
    <property type="match status" value="1"/>
</dbReference>
<feature type="compositionally biased region" description="Basic residues" evidence="7">
    <location>
        <begin position="22"/>
        <end position="33"/>
    </location>
</feature>
<dbReference type="AlphaFoldDB" id="A0A843VS61"/>
<feature type="region of interest" description="Disordered" evidence="7">
    <location>
        <begin position="1"/>
        <end position="51"/>
    </location>
</feature>
<protein>
    <submittedName>
        <fullName evidence="8">Uncharacterized protein</fullName>
    </submittedName>
</protein>
<dbReference type="InterPro" id="IPR007276">
    <property type="entry name" value="Nop14"/>
</dbReference>
<dbReference type="EMBL" id="NMUH01001743">
    <property type="protein sequence ID" value="MQL95023.1"/>
    <property type="molecule type" value="Genomic_DNA"/>
</dbReference>
<comment type="subcellular location">
    <subcellularLocation>
        <location evidence="1">Nucleus</location>
        <location evidence="1">Nucleolus</location>
    </subcellularLocation>
</comment>
<gene>
    <name evidence="8" type="ORF">Taro_027683</name>
</gene>
<dbReference type="OrthoDB" id="1938482at2759"/>
<dbReference type="GO" id="GO:0032040">
    <property type="term" value="C:small-subunit processome"/>
    <property type="evidence" value="ECO:0007669"/>
    <property type="project" value="InterPro"/>
</dbReference>
<organism evidence="8 9">
    <name type="scientific">Colocasia esculenta</name>
    <name type="common">Wild taro</name>
    <name type="synonym">Arum esculentum</name>
    <dbReference type="NCBI Taxonomy" id="4460"/>
    <lineage>
        <taxon>Eukaryota</taxon>
        <taxon>Viridiplantae</taxon>
        <taxon>Streptophyta</taxon>
        <taxon>Embryophyta</taxon>
        <taxon>Tracheophyta</taxon>
        <taxon>Spermatophyta</taxon>
        <taxon>Magnoliopsida</taxon>
        <taxon>Liliopsida</taxon>
        <taxon>Araceae</taxon>
        <taxon>Aroideae</taxon>
        <taxon>Colocasieae</taxon>
        <taxon>Colocasia</taxon>
    </lineage>
</organism>